<feature type="transmembrane region" description="Helical" evidence="7">
    <location>
        <begin position="87"/>
        <end position="112"/>
    </location>
</feature>
<dbReference type="EMBL" id="BAABME010000971">
    <property type="protein sequence ID" value="GAA0146696.1"/>
    <property type="molecule type" value="Genomic_DNA"/>
</dbReference>
<evidence type="ECO:0000256" key="6">
    <source>
        <dbReference type="ARBA" id="ARBA00023136"/>
    </source>
</evidence>
<keyword evidence="5 7" id="KW-1133">Transmembrane helix</keyword>
<keyword evidence="4 7" id="KW-0812">Transmembrane</keyword>
<dbReference type="InterPro" id="IPR006702">
    <property type="entry name" value="CASP_dom"/>
</dbReference>
<evidence type="ECO:0000256" key="8">
    <source>
        <dbReference type="SAM" id="MobiDB-lite"/>
    </source>
</evidence>
<proteinExistence type="inferred from homology"/>
<dbReference type="PANTHER" id="PTHR36488">
    <property type="entry name" value="CASP-LIKE PROTEIN 1U1"/>
    <property type="match status" value="1"/>
</dbReference>
<accession>A0AAV3P6T5</accession>
<dbReference type="Pfam" id="PF04535">
    <property type="entry name" value="CASP_dom"/>
    <property type="match status" value="1"/>
</dbReference>
<dbReference type="NCBIfam" id="TIGR01569">
    <property type="entry name" value="A_tha_TIGR01569"/>
    <property type="match status" value="1"/>
</dbReference>
<evidence type="ECO:0000256" key="2">
    <source>
        <dbReference type="ARBA" id="ARBA00007651"/>
    </source>
</evidence>
<evidence type="ECO:0000256" key="4">
    <source>
        <dbReference type="ARBA" id="ARBA00022692"/>
    </source>
</evidence>
<comment type="subunit">
    <text evidence="7">Homodimer and heterodimers.</text>
</comment>
<feature type="transmembrane region" description="Helical" evidence="7">
    <location>
        <begin position="42"/>
        <end position="62"/>
    </location>
</feature>
<organism evidence="10 11">
    <name type="scientific">Lithospermum erythrorhizon</name>
    <name type="common">Purple gromwell</name>
    <name type="synonym">Lithospermum officinale var. erythrorhizon</name>
    <dbReference type="NCBI Taxonomy" id="34254"/>
    <lineage>
        <taxon>Eukaryota</taxon>
        <taxon>Viridiplantae</taxon>
        <taxon>Streptophyta</taxon>
        <taxon>Embryophyta</taxon>
        <taxon>Tracheophyta</taxon>
        <taxon>Spermatophyta</taxon>
        <taxon>Magnoliopsida</taxon>
        <taxon>eudicotyledons</taxon>
        <taxon>Gunneridae</taxon>
        <taxon>Pentapetalae</taxon>
        <taxon>asterids</taxon>
        <taxon>lamiids</taxon>
        <taxon>Boraginales</taxon>
        <taxon>Boraginaceae</taxon>
        <taxon>Boraginoideae</taxon>
        <taxon>Lithospermeae</taxon>
        <taxon>Lithospermum</taxon>
    </lineage>
</organism>
<evidence type="ECO:0000256" key="1">
    <source>
        <dbReference type="ARBA" id="ARBA00004651"/>
    </source>
</evidence>
<keyword evidence="11" id="KW-1185">Reference proteome</keyword>
<reference evidence="10 11" key="1">
    <citation type="submission" date="2024-01" db="EMBL/GenBank/DDBJ databases">
        <title>The complete chloroplast genome sequence of Lithospermum erythrorhizon: insights into the phylogenetic relationship among Boraginaceae species and the maternal lineages of purple gromwells.</title>
        <authorList>
            <person name="Okada T."/>
            <person name="Watanabe K."/>
        </authorList>
    </citation>
    <scope>NUCLEOTIDE SEQUENCE [LARGE SCALE GENOMIC DNA]</scope>
</reference>
<feature type="domain" description="Casparian strip membrane protein" evidence="9">
    <location>
        <begin position="35"/>
        <end position="183"/>
    </location>
</feature>
<comment type="similarity">
    <text evidence="2 7">Belongs to the Casparian strip membrane proteins (CASP) family.</text>
</comment>
<evidence type="ECO:0000256" key="3">
    <source>
        <dbReference type="ARBA" id="ARBA00022475"/>
    </source>
</evidence>
<dbReference type="InterPro" id="IPR006459">
    <property type="entry name" value="CASP/CASPL"/>
</dbReference>
<feature type="transmembrane region" description="Helical" evidence="7">
    <location>
        <begin position="124"/>
        <end position="149"/>
    </location>
</feature>
<dbReference type="AlphaFoldDB" id="A0AAV3P6T5"/>
<comment type="caution">
    <text evidence="10">The sequence shown here is derived from an EMBL/GenBank/DDBJ whole genome shotgun (WGS) entry which is preliminary data.</text>
</comment>
<feature type="transmembrane region" description="Helical" evidence="7">
    <location>
        <begin position="175"/>
        <end position="197"/>
    </location>
</feature>
<dbReference type="Proteomes" id="UP001454036">
    <property type="component" value="Unassembled WGS sequence"/>
</dbReference>
<evidence type="ECO:0000259" key="9">
    <source>
        <dbReference type="Pfam" id="PF04535"/>
    </source>
</evidence>
<dbReference type="PANTHER" id="PTHR36488:SF11">
    <property type="entry name" value="CASP-LIKE PROTEIN"/>
    <property type="match status" value="1"/>
</dbReference>
<protein>
    <recommendedName>
        <fullName evidence="7">CASP-like protein</fullName>
    </recommendedName>
</protein>
<evidence type="ECO:0000313" key="11">
    <source>
        <dbReference type="Proteomes" id="UP001454036"/>
    </source>
</evidence>
<feature type="compositionally biased region" description="Polar residues" evidence="8">
    <location>
        <begin position="1"/>
        <end position="16"/>
    </location>
</feature>
<dbReference type="InterPro" id="IPR044173">
    <property type="entry name" value="CASPL"/>
</dbReference>
<comment type="subcellular location">
    <subcellularLocation>
        <location evidence="1 7">Cell membrane</location>
        <topology evidence="1 7">Multi-pass membrane protein</topology>
    </subcellularLocation>
</comment>
<keyword evidence="3 7" id="KW-1003">Cell membrane</keyword>
<dbReference type="GO" id="GO:0005886">
    <property type="term" value="C:plasma membrane"/>
    <property type="evidence" value="ECO:0007669"/>
    <property type="project" value="UniProtKB-SubCell"/>
</dbReference>
<name>A0AAV3P6T5_LITER</name>
<sequence length="201" mass="21830">MESMSKNSSTESMQEPKSTKGKSKVANVVKGGMKRKFGVLDLILRIGAAVSTMAAAVIMGTLDVHLPFFTQFVQFEAQYNDLPPFQFFMFANGIACGFIVIVSLPLSIVCILRPYTAVRVRLFLVIFDTVVLTLVTSAAAAGADIVYLAHNGNSNTNWQAFCNQYTDFCQNSSSAVVASFIGVGFIIFLVTVSAISLRRKT</sequence>
<evidence type="ECO:0000313" key="10">
    <source>
        <dbReference type="EMBL" id="GAA0146696.1"/>
    </source>
</evidence>
<keyword evidence="6 7" id="KW-0472">Membrane</keyword>
<gene>
    <name evidence="10" type="ORF">LIER_06589</name>
</gene>
<evidence type="ECO:0000256" key="7">
    <source>
        <dbReference type="RuleBase" id="RU361233"/>
    </source>
</evidence>
<evidence type="ECO:0000256" key="5">
    <source>
        <dbReference type="ARBA" id="ARBA00022989"/>
    </source>
</evidence>
<feature type="region of interest" description="Disordered" evidence="8">
    <location>
        <begin position="1"/>
        <end position="24"/>
    </location>
</feature>